<evidence type="ECO:0000313" key="1">
    <source>
        <dbReference type="Proteomes" id="UP000887566"/>
    </source>
</evidence>
<keyword evidence="1" id="KW-1185">Reference proteome</keyword>
<protein>
    <submittedName>
        <fullName evidence="2">Immunoglobulin V-set domain-containing protein</fullName>
    </submittedName>
</protein>
<name>A0A914X142_9BILA</name>
<dbReference type="WBParaSite" id="PSAMB.scaffold6036size10319.g27790.t1">
    <property type="protein sequence ID" value="PSAMB.scaffold6036size10319.g27790.t1"/>
    <property type="gene ID" value="PSAMB.scaffold6036size10319.g27790"/>
</dbReference>
<sequence>MGGAVEWLIGGKTRNDDFSLGDIPSIAVEDAINMQNSTKLATHASKSTQQQFFVDHGTTVFSNRMSSVTELKLADASMLYCSVRGWLLSDDSTMLMATLDHPIKSIHTSSTFTIDS</sequence>
<reference evidence="2" key="1">
    <citation type="submission" date="2022-11" db="UniProtKB">
        <authorList>
            <consortium name="WormBaseParasite"/>
        </authorList>
    </citation>
    <scope>IDENTIFICATION</scope>
</reference>
<evidence type="ECO:0000313" key="2">
    <source>
        <dbReference type="WBParaSite" id="PSAMB.scaffold6036size10319.g27790.t1"/>
    </source>
</evidence>
<dbReference type="Proteomes" id="UP000887566">
    <property type="component" value="Unplaced"/>
</dbReference>
<proteinExistence type="predicted"/>
<accession>A0A914X142</accession>
<dbReference type="AlphaFoldDB" id="A0A914X142"/>
<organism evidence="1 2">
    <name type="scientific">Plectus sambesii</name>
    <dbReference type="NCBI Taxonomy" id="2011161"/>
    <lineage>
        <taxon>Eukaryota</taxon>
        <taxon>Metazoa</taxon>
        <taxon>Ecdysozoa</taxon>
        <taxon>Nematoda</taxon>
        <taxon>Chromadorea</taxon>
        <taxon>Plectida</taxon>
        <taxon>Plectina</taxon>
        <taxon>Plectoidea</taxon>
        <taxon>Plectidae</taxon>
        <taxon>Plectus</taxon>
    </lineage>
</organism>